<feature type="region of interest" description="Disordered" evidence="4">
    <location>
        <begin position="1223"/>
        <end position="1284"/>
    </location>
</feature>
<feature type="region of interest" description="Disordered" evidence="4">
    <location>
        <begin position="1302"/>
        <end position="1331"/>
    </location>
</feature>
<organism evidence="7 8">
    <name type="scientific">Chloropicon primus</name>
    <dbReference type="NCBI Taxonomy" id="1764295"/>
    <lineage>
        <taxon>Eukaryota</taxon>
        <taxon>Viridiplantae</taxon>
        <taxon>Chlorophyta</taxon>
        <taxon>Chloropicophyceae</taxon>
        <taxon>Chloropicales</taxon>
        <taxon>Chloropicaceae</taxon>
        <taxon>Chloropicon</taxon>
    </lineage>
</organism>
<feature type="region of interest" description="Disordered" evidence="4">
    <location>
        <begin position="1195"/>
        <end position="1214"/>
    </location>
</feature>
<feature type="compositionally biased region" description="Low complexity" evidence="4">
    <location>
        <begin position="1247"/>
        <end position="1262"/>
    </location>
</feature>
<dbReference type="InterPro" id="IPR057860">
    <property type="entry name" value="HEAT_RRP12_N"/>
</dbReference>
<evidence type="ECO:0000259" key="5">
    <source>
        <dbReference type="Pfam" id="PF08161"/>
    </source>
</evidence>
<dbReference type="STRING" id="1764295.A0A5B8MY95"/>
<evidence type="ECO:0000313" key="7">
    <source>
        <dbReference type="EMBL" id="QDZ25086.1"/>
    </source>
</evidence>
<evidence type="ECO:0000256" key="1">
    <source>
        <dbReference type="ARBA" id="ARBA00004123"/>
    </source>
</evidence>
<feature type="compositionally biased region" description="Basic and acidic residues" evidence="4">
    <location>
        <begin position="1223"/>
        <end position="1244"/>
    </location>
</feature>
<evidence type="ECO:0000259" key="6">
    <source>
        <dbReference type="Pfam" id="PF25772"/>
    </source>
</evidence>
<dbReference type="InterPro" id="IPR011989">
    <property type="entry name" value="ARM-like"/>
</dbReference>
<comment type="similarity">
    <text evidence="2">Belongs to the RRP12 family.</text>
</comment>
<keyword evidence="3" id="KW-0539">Nucleus</keyword>
<dbReference type="Pfam" id="PF08161">
    <property type="entry name" value="RRP12_HEAT"/>
    <property type="match status" value="1"/>
</dbReference>
<evidence type="ECO:0000256" key="2">
    <source>
        <dbReference type="ARBA" id="ARBA00007690"/>
    </source>
</evidence>
<dbReference type="EMBL" id="CP031048">
    <property type="protein sequence ID" value="QDZ25086.1"/>
    <property type="molecule type" value="Genomic_DNA"/>
</dbReference>
<dbReference type="InterPro" id="IPR016024">
    <property type="entry name" value="ARM-type_fold"/>
</dbReference>
<keyword evidence="8" id="KW-1185">Reference proteome</keyword>
<dbReference type="Gene3D" id="1.25.10.10">
    <property type="entry name" value="Leucine-rich Repeat Variant"/>
    <property type="match status" value="1"/>
</dbReference>
<accession>A0A5B8MY95</accession>
<comment type="subcellular location">
    <subcellularLocation>
        <location evidence="1">Nucleus</location>
    </subcellularLocation>
</comment>
<dbReference type="SUPFAM" id="SSF48371">
    <property type="entry name" value="ARM repeat"/>
    <property type="match status" value="1"/>
</dbReference>
<dbReference type="InterPro" id="IPR012978">
    <property type="entry name" value="HEAT_RRP12"/>
</dbReference>
<feature type="region of interest" description="Disordered" evidence="4">
    <location>
        <begin position="1141"/>
        <end position="1183"/>
    </location>
</feature>
<feature type="compositionally biased region" description="Polar residues" evidence="4">
    <location>
        <begin position="1263"/>
        <end position="1274"/>
    </location>
</feature>
<feature type="domain" description="RRP12 N-terminal HEAT" evidence="6">
    <location>
        <begin position="32"/>
        <end position="355"/>
    </location>
</feature>
<evidence type="ECO:0000256" key="4">
    <source>
        <dbReference type="SAM" id="MobiDB-lite"/>
    </source>
</evidence>
<evidence type="ECO:0000256" key="3">
    <source>
        <dbReference type="ARBA" id="ARBA00023242"/>
    </source>
</evidence>
<dbReference type="Pfam" id="PF25772">
    <property type="entry name" value="HEAT_RRP12_N"/>
    <property type="match status" value="1"/>
</dbReference>
<dbReference type="OrthoDB" id="2192888at2759"/>
<reference evidence="7 8" key="1">
    <citation type="submission" date="2018-07" db="EMBL/GenBank/DDBJ databases">
        <title>The complete nuclear genome of the prasinophyte Chloropicon primus (CCMP1205).</title>
        <authorList>
            <person name="Pombert J.-F."/>
            <person name="Otis C."/>
            <person name="Turmel M."/>
            <person name="Lemieux C."/>
        </authorList>
    </citation>
    <scope>NUCLEOTIDE SEQUENCE [LARGE SCALE GENOMIC DNA]</scope>
    <source>
        <strain evidence="7 8">CCMP1205</strain>
    </source>
</reference>
<dbReference type="PANTHER" id="PTHR48287">
    <property type="entry name" value="ARM REPEAT SUPERFAMILY PROTEIN"/>
    <property type="match status" value="1"/>
</dbReference>
<protein>
    <submittedName>
        <fullName evidence="7">NUC173 domain-containing protein</fullName>
    </submittedName>
</protein>
<sequence>MELGDLKTALAGEGERPWGGVDWNLASEGAGDQGGRSMVEDIFRRHGRSVQGESRRICAMLKAMVAALEVKQMEPKPAALFAALVLALEGIAAAGDGAGSPMEVEARSKDEAALLYLLEEAASRMQMQAVQMKFARSIKVVCKVLETKVVVHQPEKPSTSANTGTGSSQTQCAKFGVGCLSTLLCAHDPSNFLQASSAFGLLLSFSTDPRPKVRKRAQAGLSQVVRGMGQGLGQVPGLGKEKGKGNAPSLQHASRMVFEFGEQSVRELVEVTKAYENIHKEKSKKEARKTFEHKLQLATTRTFHVLGALKEIVGYLDPTEVLSILGLLDSLLDFKEVLLAHHTSLVLERFFQSSQLSYTMKPQALATLLQNLIERLLIIEDLMADSDIASSTLNMLLSGFRALNRLDSELCLECIPRLFHQCLHYFRRKDSEVFRIKVSSVLSELMDLCITDEAVRKALICVQSGDARHKKQNPVLSIITGVEAMLTVPYQDSWNSAFQLISKLALVVGDKHGALMKPMLQEVGLLAAGPENEWTEAIQECVGNAVRALGPECILDAIPLNIEDAVENGTEANSWLVFILKKNVHGASLEFWSKTLLPLARKVGEYASQLSSGEDVERAVLLAALEHQIWQTLPSFCRWSSDTAIGFKSLARSLGAALQNREDLRNYICNAITCIVKQNQTVLREAQENKDVFDGQSVSGEGSEFDFDESFPIPEFYDEDFAKANLDAVASFAKNFLPLLFNLFVSSRPSERGQIYDAIAAFGTITDSETLDGFYKNILKRMANSLQTIQSEGDKSMRDASIEQQGMLMDIAAALVPGLKREALEKLLSIVNVSIVYKDSGIQKKSYKLLFCMLKRSGDLKPTSILGIQESLSNAQGVCYAPAKKNRLLCVRAMISIIDSRVEDKEKDQETMTAMVTEIVMCTKEKNSKTHKAALDLLADIASSFKGLESVNDGPLLEPGPLGFINVVAGGLVASHPHMISATIVALTRLVYQYSDEIGPEVVMDVENAVSMLLKTKSREVVKSVLAFLSMYVTTIDGATLHGQLPKVIESLLIWANDTKNRFRLKIRHILEKVIRTLGIDEVTKYIPEEHLPLIRHIRKQKSQEKRKREGSVAGFSVKTRETAGKRTTWTYMEDEANDMGDNVTSSKFGATTVRSSGTAVRKRARRDPGGGLNDLSTSEPANLLDNREMVKMNARNMPSRGDSDSEDDIQFKTRKKDGKLIIKDDKYEKRERGSDEEMDDRRSVRSGRTARTSRTSKSGATMKTNRTSKTHASGKTIVKTKGTKKLEPFAYWPMDRKMLNRRAAKRKDAKKGLLHVVKSKGAKKGKKSNR</sequence>
<feature type="compositionally biased region" description="Polar residues" evidence="4">
    <location>
        <begin position="1143"/>
        <end position="1159"/>
    </location>
</feature>
<dbReference type="InterPro" id="IPR052087">
    <property type="entry name" value="RRP12"/>
</dbReference>
<gene>
    <name evidence="7" type="ORF">A3770_15p76040</name>
</gene>
<dbReference type="Proteomes" id="UP000316726">
    <property type="component" value="Chromosome 15"/>
</dbReference>
<dbReference type="GO" id="GO:0005634">
    <property type="term" value="C:nucleus"/>
    <property type="evidence" value="ECO:0007669"/>
    <property type="project" value="UniProtKB-SubCell"/>
</dbReference>
<name>A0A5B8MY95_9CHLO</name>
<proteinExistence type="inferred from homology"/>
<dbReference type="PANTHER" id="PTHR48287:SF1">
    <property type="entry name" value="ARM REPEAT SUPERFAMILY PROTEIN"/>
    <property type="match status" value="1"/>
</dbReference>
<feature type="domain" description="RRP12 HEAT" evidence="5">
    <location>
        <begin position="430"/>
        <end position="746"/>
    </location>
</feature>
<evidence type="ECO:0000313" key="8">
    <source>
        <dbReference type="Proteomes" id="UP000316726"/>
    </source>
</evidence>